<sequence length="101" mass="11348">MNALATAAQIAVGLNLLFLGSLIWVWGRNYLTLRSKHTLGMLVFASLLFAENGFALYYYLIDPDLSVWFSTQVPDIAWYAMLSFHVLEAAALAFLTWVTLD</sequence>
<keyword evidence="1" id="KW-0812">Transmembrane</keyword>
<accession>A0A8T4GXP4</accession>
<dbReference type="AlphaFoldDB" id="A0A8T4GXP4"/>
<organism evidence="2 3">
    <name type="scientific">Halolamina salifodinae</name>
    <dbReference type="NCBI Taxonomy" id="1202767"/>
    <lineage>
        <taxon>Archaea</taxon>
        <taxon>Methanobacteriati</taxon>
        <taxon>Methanobacteriota</taxon>
        <taxon>Stenosarchaea group</taxon>
        <taxon>Halobacteria</taxon>
        <taxon>Halobacteriales</taxon>
        <taxon>Haloferacaceae</taxon>
    </lineage>
</organism>
<reference evidence="2" key="1">
    <citation type="submission" date="2021-03" db="EMBL/GenBank/DDBJ databases">
        <title>Genomic Encyclopedia of Type Strains, Phase IV (KMG-IV): sequencing the most valuable type-strain genomes for metagenomic binning, comparative biology and taxonomic classification.</title>
        <authorList>
            <person name="Goeker M."/>
        </authorList>
    </citation>
    <scope>NUCLEOTIDE SEQUENCE</scope>
    <source>
        <strain evidence="2">DSM 26232</strain>
    </source>
</reference>
<feature type="transmembrane region" description="Helical" evidence="1">
    <location>
        <begin position="39"/>
        <end position="61"/>
    </location>
</feature>
<keyword evidence="1" id="KW-0472">Membrane</keyword>
<dbReference type="InterPro" id="IPR058349">
    <property type="entry name" value="DUF8036"/>
</dbReference>
<proteinExistence type="predicted"/>
<gene>
    <name evidence="2" type="ORF">J2753_002227</name>
</gene>
<evidence type="ECO:0000313" key="2">
    <source>
        <dbReference type="EMBL" id="MBP1987726.1"/>
    </source>
</evidence>
<dbReference type="Pfam" id="PF26119">
    <property type="entry name" value="DUF8036"/>
    <property type="match status" value="1"/>
</dbReference>
<keyword evidence="3" id="KW-1185">Reference proteome</keyword>
<feature type="transmembrane region" description="Helical" evidence="1">
    <location>
        <begin position="76"/>
        <end position="100"/>
    </location>
</feature>
<dbReference type="EMBL" id="JAGGLC010000004">
    <property type="protein sequence ID" value="MBP1987726.1"/>
    <property type="molecule type" value="Genomic_DNA"/>
</dbReference>
<evidence type="ECO:0000256" key="1">
    <source>
        <dbReference type="SAM" id="Phobius"/>
    </source>
</evidence>
<evidence type="ECO:0000313" key="3">
    <source>
        <dbReference type="Proteomes" id="UP000823736"/>
    </source>
</evidence>
<comment type="caution">
    <text evidence="2">The sequence shown here is derived from an EMBL/GenBank/DDBJ whole genome shotgun (WGS) entry which is preliminary data.</text>
</comment>
<feature type="transmembrane region" description="Helical" evidence="1">
    <location>
        <begin position="6"/>
        <end position="27"/>
    </location>
</feature>
<keyword evidence="1" id="KW-1133">Transmembrane helix</keyword>
<dbReference type="OrthoDB" id="205211at2157"/>
<dbReference type="Proteomes" id="UP000823736">
    <property type="component" value="Unassembled WGS sequence"/>
</dbReference>
<dbReference type="RefSeq" id="WP_209492087.1">
    <property type="nucleotide sequence ID" value="NZ_JAGGLC010000004.1"/>
</dbReference>
<name>A0A8T4GXP4_9EURY</name>
<protein>
    <submittedName>
        <fullName evidence="2">Uncharacterized protein</fullName>
    </submittedName>
</protein>